<dbReference type="RefSeq" id="WP_206575800.1">
    <property type="nucleotide sequence ID" value="NZ_JAFKCV010000024.1"/>
</dbReference>
<dbReference type="Proteomes" id="UP000664654">
    <property type="component" value="Unassembled WGS sequence"/>
</dbReference>
<comment type="caution">
    <text evidence="1">The sequence shown here is derived from an EMBL/GenBank/DDBJ whole genome shotgun (WGS) entry which is preliminary data.</text>
</comment>
<name>A0A939DRK9_9ALTE</name>
<dbReference type="EMBL" id="JAFKCV010000024">
    <property type="protein sequence ID" value="MBN7827689.1"/>
    <property type="molecule type" value="Genomic_DNA"/>
</dbReference>
<evidence type="ECO:0000313" key="1">
    <source>
        <dbReference type="EMBL" id="MBN7827689.1"/>
    </source>
</evidence>
<accession>A0A939DRK9</accession>
<gene>
    <name evidence="1" type="ORF">J0A66_20830</name>
</gene>
<keyword evidence="2" id="KW-1185">Reference proteome</keyword>
<evidence type="ECO:0000313" key="2">
    <source>
        <dbReference type="Proteomes" id="UP000664654"/>
    </source>
</evidence>
<sequence length="152" mass="16980">MIRLSRRGWNNVLIFATLLLILLFNQSGQFLDDAPPVQSGQLLPDGLPVMKMDFGGHQLERIGPGWRLRPSTNASAEQLSEVVNNWQQAIAEPLGPGKLADGLVAVIWLAGEEQGRVFELSQREEGIWLEHRQQLYLLPDQHLSAFVPDGAY</sequence>
<reference evidence="1" key="1">
    <citation type="submission" date="2021-03" db="EMBL/GenBank/DDBJ databases">
        <title>novel species isolated from a fishpond in China.</title>
        <authorList>
            <person name="Lu H."/>
            <person name="Cai Z."/>
        </authorList>
    </citation>
    <scope>NUCLEOTIDE SEQUENCE</scope>
    <source>
        <strain evidence="1">JCM 30855</strain>
    </source>
</reference>
<protein>
    <submittedName>
        <fullName evidence="1">Uncharacterized protein</fullName>
    </submittedName>
</protein>
<dbReference type="AlphaFoldDB" id="A0A939DRK9"/>
<organism evidence="1 2">
    <name type="scientific">Bowmanella dokdonensis</name>
    <dbReference type="NCBI Taxonomy" id="751969"/>
    <lineage>
        <taxon>Bacteria</taxon>
        <taxon>Pseudomonadati</taxon>
        <taxon>Pseudomonadota</taxon>
        <taxon>Gammaproteobacteria</taxon>
        <taxon>Alteromonadales</taxon>
        <taxon>Alteromonadaceae</taxon>
        <taxon>Bowmanella</taxon>
    </lineage>
</organism>
<proteinExistence type="predicted"/>